<evidence type="ECO:0000256" key="2">
    <source>
        <dbReference type="SAM" id="MobiDB-lite"/>
    </source>
</evidence>
<comment type="caution">
    <text evidence="4">The sequence shown here is derived from an EMBL/GenBank/DDBJ whole genome shotgun (WGS) entry which is preliminary data.</text>
</comment>
<gene>
    <name evidence="4" type="ORF">HPG69_018121</name>
</gene>
<feature type="domain" description="MHC class II beta chain N-terminal" evidence="3">
    <location>
        <begin position="184"/>
        <end position="239"/>
    </location>
</feature>
<proteinExistence type="predicted"/>
<dbReference type="InterPro" id="IPR011162">
    <property type="entry name" value="MHC_I/II-like_Ag-recog"/>
</dbReference>
<dbReference type="InterPro" id="IPR014745">
    <property type="entry name" value="MHC_II_a/b_N"/>
</dbReference>
<dbReference type="AlphaFoldDB" id="A0A7J7EK12"/>
<accession>A0A7J7EK12</accession>
<sequence>MKENMTRSSKDKLENSSGIDGDKIPNQIQINSHFLFRMLEETFTGKEKLREQHPLVTDDMTELYLLIGEYNLHLLTDRNVSDKLTEIEREWANDYDLNSSILIDKQVYTLKNFYLNTFTGNHTLRLILNLLYFFSDNPFTNSSFGICLECCLLSFLPPHSPLNEFWVGSLGDGSVKDFVIQAKTDCYFTMGQKSNVGMFMALMELGQPDAELWNNLPDVLARSRAAVDMLSDTSTSWVHPSLWGEKVWWKVSATRGDSVSGDDPIPAAPQSTALFCDRFLSRGHQDQVLLKWAGGGIKGHVHLPYQEWSLDLSDNGDAGNDS</sequence>
<evidence type="ECO:0000313" key="5">
    <source>
        <dbReference type="Proteomes" id="UP000551758"/>
    </source>
</evidence>
<feature type="compositionally biased region" description="Basic and acidic residues" evidence="2">
    <location>
        <begin position="1"/>
        <end position="14"/>
    </location>
</feature>
<dbReference type="Proteomes" id="UP000551758">
    <property type="component" value="Unassembled WGS sequence"/>
</dbReference>
<evidence type="ECO:0000256" key="1">
    <source>
        <dbReference type="ARBA" id="ARBA00023180"/>
    </source>
</evidence>
<dbReference type="GO" id="GO:0042613">
    <property type="term" value="C:MHC class II protein complex"/>
    <property type="evidence" value="ECO:0007669"/>
    <property type="project" value="InterPro"/>
</dbReference>
<dbReference type="Pfam" id="PF00969">
    <property type="entry name" value="MHC_II_beta"/>
    <property type="match status" value="1"/>
</dbReference>
<organism evidence="4 5">
    <name type="scientific">Diceros bicornis minor</name>
    <name type="common">South-central black rhinoceros</name>
    <dbReference type="NCBI Taxonomy" id="77932"/>
    <lineage>
        <taxon>Eukaryota</taxon>
        <taxon>Metazoa</taxon>
        <taxon>Chordata</taxon>
        <taxon>Craniata</taxon>
        <taxon>Vertebrata</taxon>
        <taxon>Euteleostomi</taxon>
        <taxon>Mammalia</taxon>
        <taxon>Eutheria</taxon>
        <taxon>Laurasiatheria</taxon>
        <taxon>Perissodactyla</taxon>
        <taxon>Rhinocerotidae</taxon>
        <taxon>Diceros</taxon>
    </lineage>
</organism>
<dbReference type="GO" id="GO:0006955">
    <property type="term" value="P:immune response"/>
    <property type="evidence" value="ECO:0007669"/>
    <property type="project" value="InterPro"/>
</dbReference>
<dbReference type="InterPro" id="IPR000353">
    <property type="entry name" value="MHC_II_b_N"/>
</dbReference>
<name>A0A7J7EK12_DICBM</name>
<protein>
    <recommendedName>
        <fullName evidence="3">MHC class II beta chain N-terminal domain-containing protein</fullName>
    </recommendedName>
</protein>
<feature type="region of interest" description="Disordered" evidence="2">
    <location>
        <begin position="1"/>
        <end position="25"/>
    </location>
</feature>
<keyword evidence="5" id="KW-1185">Reference proteome</keyword>
<dbReference type="EMBL" id="JACDTQ010002752">
    <property type="protein sequence ID" value="KAF5915776.1"/>
    <property type="molecule type" value="Genomic_DNA"/>
</dbReference>
<dbReference type="GO" id="GO:0019882">
    <property type="term" value="P:antigen processing and presentation"/>
    <property type="evidence" value="ECO:0007669"/>
    <property type="project" value="InterPro"/>
</dbReference>
<dbReference type="SMART" id="SM00921">
    <property type="entry name" value="MHC_II_beta"/>
    <property type="match status" value="1"/>
</dbReference>
<keyword evidence="1" id="KW-0325">Glycoprotein</keyword>
<dbReference type="Gene3D" id="3.10.320.10">
    <property type="entry name" value="Class II Histocompatibility Antigen, M Beta Chain, Chain B, domain 1"/>
    <property type="match status" value="1"/>
</dbReference>
<dbReference type="SUPFAM" id="SSF54452">
    <property type="entry name" value="MHC antigen-recognition domain"/>
    <property type="match status" value="1"/>
</dbReference>
<evidence type="ECO:0000259" key="3">
    <source>
        <dbReference type="SMART" id="SM00921"/>
    </source>
</evidence>
<evidence type="ECO:0000313" key="4">
    <source>
        <dbReference type="EMBL" id="KAF5915776.1"/>
    </source>
</evidence>
<reference evidence="4 5" key="1">
    <citation type="journal article" date="2020" name="Mol. Biol. Evol.">
        <title>Interspecific Gene Flow and the Evolution of Specialization in Black and White Rhinoceros.</title>
        <authorList>
            <person name="Moodley Y."/>
            <person name="Westbury M.V."/>
            <person name="Russo I.M."/>
            <person name="Gopalakrishnan S."/>
            <person name="Rakotoarivelo A."/>
            <person name="Olsen R.A."/>
            <person name="Prost S."/>
            <person name="Tunstall T."/>
            <person name="Ryder O.A."/>
            <person name="Dalen L."/>
            <person name="Bruford M.W."/>
        </authorList>
    </citation>
    <scope>NUCLEOTIDE SEQUENCE [LARGE SCALE GENOMIC DNA]</scope>
    <source>
        <strain evidence="4">SBR-YM</strain>
        <tissue evidence="4">Skin</tissue>
    </source>
</reference>